<feature type="compositionally biased region" description="Polar residues" evidence="1">
    <location>
        <begin position="219"/>
        <end position="242"/>
    </location>
</feature>
<feature type="region of interest" description="Disordered" evidence="1">
    <location>
        <begin position="780"/>
        <end position="803"/>
    </location>
</feature>
<feature type="domain" description="EGF-like" evidence="2">
    <location>
        <begin position="909"/>
        <end position="955"/>
    </location>
</feature>
<dbReference type="PANTHER" id="PTHR37157:SF2">
    <property type="entry name" value="EB DOMAIN-CONTAINING PROTEIN-RELATED"/>
    <property type="match status" value="1"/>
</dbReference>
<feature type="domain" description="EGF-like" evidence="2">
    <location>
        <begin position="384"/>
        <end position="417"/>
    </location>
</feature>
<feature type="domain" description="EGF-like" evidence="2">
    <location>
        <begin position="666"/>
        <end position="696"/>
    </location>
</feature>
<dbReference type="PANTHER" id="PTHR37157">
    <property type="entry name" value="PRION-LIKE-(Q/N-RICH) DOMAIN-BEARING PROTEIN 25"/>
    <property type="match status" value="1"/>
</dbReference>
<organism evidence="3 4">
    <name type="scientific">Meloidogyne hapla</name>
    <name type="common">Root-knot nematode worm</name>
    <dbReference type="NCBI Taxonomy" id="6305"/>
    <lineage>
        <taxon>Eukaryota</taxon>
        <taxon>Metazoa</taxon>
        <taxon>Ecdysozoa</taxon>
        <taxon>Nematoda</taxon>
        <taxon>Chromadorea</taxon>
        <taxon>Rhabditida</taxon>
        <taxon>Tylenchina</taxon>
        <taxon>Tylenchomorpha</taxon>
        <taxon>Tylenchoidea</taxon>
        <taxon>Meloidogynidae</taxon>
        <taxon>Meloidogyninae</taxon>
        <taxon>Meloidogyne</taxon>
    </lineage>
</organism>
<feature type="domain" description="EGF-like" evidence="2">
    <location>
        <begin position="322"/>
        <end position="354"/>
    </location>
</feature>
<evidence type="ECO:0000259" key="2">
    <source>
        <dbReference type="SMART" id="SM00181"/>
    </source>
</evidence>
<dbReference type="SMART" id="SM00289">
    <property type="entry name" value="WR1"/>
    <property type="match status" value="8"/>
</dbReference>
<feature type="compositionally biased region" description="Polar residues" evidence="1">
    <location>
        <begin position="783"/>
        <end position="797"/>
    </location>
</feature>
<evidence type="ECO:0000256" key="1">
    <source>
        <dbReference type="SAM" id="MobiDB-lite"/>
    </source>
</evidence>
<dbReference type="InterPro" id="IPR006149">
    <property type="entry name" value="EB_dom"/>
</dbReference>
<dbReference type="OMA" id="NGICICT"/>
<dbReference type="Pfam" id="PF01683">
    <property type="entry name" value="EB"/>
    <property type="match status" value="6"/>
</dbReference>
<feature type="domain" description="EGF-like" evidence="2">
    <location>
        <begin position="271"/>
        <end position="307"/>
    </location>
</feature>
<feature type="domain" description="EGF-like" evidence="2">
    <location>
        <begin position="522"/>
        <end position="556"/>
    </location>
</feature>
<sequence length="1087" mass="115997">MNNLIRCKCPLGTVADGSECSIVTQVGAGQSCSPTRVCTNFAVCVQGICTCPSPFVAQSGQCVRPETVLAGDSCALGEACPPNSYCDQTEKVCTCISPTTNINGVCRNAQTARPGDSCINGEICSGGSNCIEGTCQCSAGMTIQADQCVLIPSNTLGPCSENNNQCTGGAYCDLKRQLCVCPQGKMAIGGVCVDLKRQYSLKRKMANWQYRRKSPKFNPISQNSYQQQNQPDISPNPQSGQFSEGLTILPKETLNNEGQNQQNSLIQLGQECQNEGQTCGPSGNALCSHGFCRCIEEYVQAGTSLCLPRSKIANPIINPGYNCAAGDFCDGGATCVQNFCQCPKGYLPQQRSCVILDSKNYNNSTILIIGNDGKRLVKKSPGLNCRHNPQVCTGGSFCFNGYCVCPEGYEERDGECIVPKLYVEPGASCERPPGIIAQVECLGNSVCANGFCVCPNGEPIQNKMCVTVNSIAGPGEPCIANLTRCTGNSVCTAGFCSCPQQQVPLNGQCASVSLATQLPMQTCTPATICLGNSICQAGRCQCLPNTILSQSGTYCQPVSAIIVQPLSSPTITNTVGVPGYPCAVGTNVQQPCSGGAACVQGICACDSSDYGYYPQQSVCVPYTVQPLAQPPQPYVPASATYSPFPSGVVQLLPGENCDPRCEYTGTCDKVCSGGSICADGVCTCPQGQHNVGGQCVPYIVTIPPPQPQPQIQPQQPSINIPSVKQRRRPSESCDFSSTVCTGGSSCILGVCQCPPGYSPSLDKESCVNGLLMDPGLIRPRASSAEQQKQPQQTSNTLRGKKEEPQRLKLGQRCKQSSECVPGAECLFEVCACPPRTIANALGHCVSENVSTQPSTQQNTQTNINNLQYTQQIQQQPLNNVQQLSPKYRAFPSVPIQSKIEQQLIQIGSQCNNNNPTQKCQFNAQCILLMEEASAFCVCVDSTGGEMITNSNGYCTARLLSDTVDKRFLGSPCHPIDRPCNEGLCRSGFCLKIQNGHSNKRGMTVLSHNELLDNSEKEKEISENNLRETTNFFGSGRANNFKKLVGEQCLAHYDCEPPSLCLLNRCGCPPGTFSQPDHAVCAFLPPKD</sequence>
<keyword evidence="3" id="KW-1185">Reference proteome</keyword>
<name>A0A1I8C1T2_MELHA</name>
<protein>
    <submittedName>
        <fullName evidence="4">EGF-like domain-containing protein</fullName>
    </submittedName>
</protein>
<feature type="domain" description="EGF-like" evidence="2">
    <location>
        <begin position="117"/>
        <end position="149"/>
    </location>
</feature>
<feature type="domain" description="EGF-like" evidence="2">
    <location>
        <begin position="581"/>
        <end position="620"/>
    </location>
</feature>
<feature type="domain" description="EGF-like" evidence="2">
    <location>
        <begin position="31"/>
        <end position="63"/>
    </location>
</feature>
<reference evidence="4" key="1">
    <citation type="submission" date="2016-11" db="UniProtKB">
        <authorList>
            <consortium name="WormBaseParasite"/>
        </authorList>
    </citation>
    <scope>IDENTIFICATION</scope>
</reference>
<feature type="domain" description="EGF-like" evidence="2">
    <location>
        <begin position="440"/>
        <end position="466"/>
    </location>
</feature>
<dbReference type="SMART" id="SM00181">
    <property type="entry name" value="EGF"/>
    <property type="match status" value="13"/>
</dbReference>
<dbReference type="Proteomes" id="UP000095281">
    <property type="component" value="Unplaced"/>
</dbReference>
<dbReference type="WBParaSite" id="MhA1_Contig88.frz3.gene59">
    <property type="protein sequence ID" value="MhA1_Contig88.frz3.gene59"/>
    <property type="gene ID" value="MhA1_Contig88.frz3.gene59"/>
</dbReference>
<feature type="region of interest" description="Disordered" evidence="1">
    <location>
        <begin position="212"/>
        <end position="242"/>
    </location>
</feature>
<dbReference type="InterPro" id="IPR000742">
    <property type="entry name" value="EGF"/>
</dbReference>
<dbReference type="InterPro" id="IPR006150">
    <property type="entry name" value="Cys_repeat_1"/>
</dbReference>
<feature type="domain" description="EGF-like" evidence="2">
    <location>
        <begin position="732"/>
        <end position="767"/>
    </location>
</feature>
<feature type="domain" description="EGF-like" evidence="2">
    <location>
        <begin position="158"/>
        <end position="193"/>
    </location>
</feature>
<accession>A0A1I8C1T2</accession>
<evidence type="ECO:0000313" key="4">
    <source>
        <dbReference type="WBParaSite" id="MhA1_Contig88.frz3.gene59"/>
    </source>
</evidence>
<dbReference type="AlphaFoldDB" id="A0A1I8C1T2"/>
<feature type="domain" description="EGF-like" evidence="2">
    <location>
        <begin position="812"/>
        <end position="845"/>
    </location>
</feature>
<evidence type="ECO:0000313" key="3">
    <source>
        <dbReference type="Proteomes" id="UP000095281"/>
    </source>
</evidence>
<dbReference type="PROSITE" id="PS51257">
    <property type="entry name" value="PROKAR_LIPOPROTEIN"/>
    <property type="match status" value="1"/>
</dbReference>
<proteinExistence type="predicted"/>